<evidence type="ECO:0000313" key="3">
    <source>
        <dbReference type="Proteomes" id="UP001500943"/>
    </source>
</evidence>
<evidence type="ECO:0000259" key="1">
    <source>
        <dbReference type="Pfam" id="PF01863"/>
    </source>
</evidence>
<comment type="caution">
    <text evidence="2">The sequence shown here is derived from an EMBL/GenBank/DDBJ whole genome shotgun (WGS) entry which is preliminary data.</text>
</comment>
<protein>
    <submittedName>
        <fullName evidence="2">SprT family zinc-dependent metalloprotease</fullName>
    </submittedName>
</protein>
<dbReference type="InterPro" id="IPR053136">
    <property type="entry name" value="UTP_pyrophosphatase-like"/>
</dbReference>
<dbReference type="Pfam" id="PF01863">
    <property type="entry name" value="YgjP-like"/>
    <property type="match status" value="1"/>
</dbReference>
<dbReference type="EMBL" id="BAAAKW010000017">
    <property type="protein sequence ID" value="GAA1211148.1"/>
    <property type="molecule type" value="Genomic_DNA"/>
</dbReference>
<evidence type="ECO:0000313" key="2">
    <source>
        <dbReference type="EMBL" id="GAA1211148.1"/>
    </source>
</evidence>
<name>A0ABP4G2F7_9MICO</name>
<dbReference type="CDD" id="cd07344">
    <property type="entry name" value="M48_yhfN_like"/>
    <property type="match status" value="1"/>
</dbReference>
<dbReference type="RefSeq" id="WP_343923349.1">
    <property type="nucleotide sequence ID" value="NZ_BAAAKW010000017.1"/>
</dbReference>
<dbReference type="PANTHER" id="PTHR30399">
    <property type="entry name" value="UNCHARACTERIZED PROTEIN YGJP"/>
    <property type="match status" value="1"/>
</dbReference>
<organism evidence="2 3">
    <name type="scientific">Rhodoglobus aureus</name>
    <dbReference type="NCBI Taxonomy" id="191497"/>
    <lineage>
        <taxon>Bacteria</taxon>
        <taxon>Bacillati</taxon>
        <taxon>Actinomycetota</taxon>
        <taxon>Actinomycetes</taxon>
        <taxon>Micrococcales</taxon>
        <taxon>Microbacteriaceae</taxon>
        <taxon>Rhodoglobus</taxon>
    </lineage>
</organism>
<reference evidence="3" key="1">
    <citation type="journal article" date="2019" name="Int. J. Syst. Evol. Microbiol.">
        <title>The Global Catalogue of Microorganisms (GCM) 10K type strain sequencing project: providing services to taxonomists for standard genome sequencing and annotation.</title>
        <authorList>
            <consortium name="The Broad Institute Genomics Platform"/>
            <consortium name="The Broad Institute Genome Sequencing Center for Infectious Disease"/>
            <person name="Wu L."/>
            <person name="Ma J."/>
        </authorList>
    </citation>
    <scope>NUCLEOTIDE SEQUENCE [LARGE SCALE GENOMIC DNA]</scope>
    <source>
        <strain evidence="3">JCM 12762</strain>
    </source>
</reference>
<gene>
    <name evidence="2" type="ORF">GCM10009655_07790</name>
</gene>
<sequence>MSSINYGSTTIDYRLERQPRVTLAITVEPSGDVLAVAPETAGLHEVEALIRKRARWIIRQQEYFTQFTPRTPPRRFIAGETHKYLGRQYRLRIEPGEIRQVRMTRGFILVSGAEFDDTSTTEQLVTNWYRERAQVQFEQRLKSNLSRFANPEEHRPTSLRLQRMTTCWGSMSPGGRLLLNPDLVQAPADTIDYVITHELCHRAIPNHSRAFYGLQTQVLPDWETRKLRLERAMA</sequence>
<accession>A0ABP4G2F7</accession>
<keyword evidence="2" id="KW-0482">Metalloprotease</keyword>
<keyword evidence="3" id="KW-1185">Reference proteome</keyword>
<dbReference type="PANTHER" id="PTHR30399:SF1">
    <property type="entry name" value="UTP PYROPHOSPHATASE"/>
    <property type="match status" value="1"/>
</dbReference>
<dbReference type="InterPro" id="IPR002725">
    <property type="entry name" value="YgjP-like_metallopeptidase"/>
</dbReference>
<dbReference type="Proteomes" id="UP001500943">
    <property type="component" value="Unassembled WGS sequence"/>
</dbReference>
<feature type="domain" description="YgjP-like metallopeptidase" evidence="1">
    <location>
        <begin position="22"/>
        <end position="231"/>
    </location>
</feature>
<dbReference type="Gene3D" id="3.30.2010.10">
    <property type="entry name" value="Metalloproteases ('zincins'), catalytic domain"/>
    <property type="match status" value="1"/>
</dbReference>
<keyword evidence="2" id="KW-0378">Hydrolase</keyword>
<proteinExistence type="predicted"/>
<dbReference type="GO" id="GO:0008237">
    <property type="term" value="F:metallopeptidase activity"/>
    <property type="evidence" value="ECO:0007669"/>
    <property type="project" value="UniProtKB-KW"/>
</dbReference>
<keyword evidence="2" id="KW-0645">Protease</keyword>